<comment type="caution">
    <text evidence="5">The sequence shown here is derived from an EMBL/GenBank/DDBJ whole genome shotgun (WGS) entry which is preliminary data.</text>
</comment>
<dbReference type="RefSeq" id="WP_187807856.1">
    <property type="nucleotide sequence ID" value="NZ_LZEU01000001.1"/>
</dbReference>
<dbReference type="Proteomes" id="UP000744555">
    <property type="component" value="Unassembled WGS sequence"/>
</dbReference>
<reference evidence="5 6" key="1">
    <citation type="submission" date="2016-06" db="EMBL/GenBank/DDBJ databases">
        <authorList>
            <person name="Ramos C."/>
            <person name="Pintado A."/>
            <person name="Crespo-Gomez J.I."/>
        </authorList>
    </citation>
    <scope>NUCLEOTIDE SEQUENCE [LARGE SCALE GENOMIC DNA]</scope>
    <source>
        <strain evidence="5 6">AVO110</strain>
    </source>
</reference>
<dbReference type="InterPro" id="IPR013094">
    <property type="entry name" value="AB_hydrolase_3"/>
</dbReference>
<dbReference type="PANTHER" id="PTHR48081">
    <property type="entry name" value="AB HYDROLASE SUPERFAMILY PROTEIN C4A8.06C"/>
    <property type="match status" value="1"/>
</dbReference>
<dbReference type="EMBL" id="LZEU01000001">
    <property type="protein sequence ID" value="MBC9252391.1"/>
    <property type="molecule type" value="Genomic_DNA"/>
</dbReference>
<accession>A0ABR7S712</accession>
<evidence type="ECO:0000313" key="6">
    <source>
        <dbReference type="Proteomes" id="UP000744555"/>
    </source>
</evidence>
<evidence type="ECO:0000256" key="3">
    <source>
        <dbReference type="PROSITE-ProRule" id="PRU10038"/>
    </source>
</evidence>
<comment type="similarity">
    <text evidence="1">Belongs to the 'GDXG' lipolytic enzyme family.</text>
</comment>
<gene>
    <name evidence="5" type="ORF">A9179_19130</name>
</gene>
<dbReference type="InterPro" id="IPR050300">
    <property type="entry name" value="GDXG_lipolytic_enzyme"/>
</dbReference>
<name>A0ABR7S712_AQUAC</name>
<keyword evidence="2" id="KW-0378">Hydrolase</keyword>
<dbReference type="Gene3D" id="3.40.50.1820">
    <property type="entry name" value="alpha/beta hydrolase"/>
    <property type="match status" value="1"/>
</dbReference>
<organism evidence="5 6">
    <name type="scientific">Aquipseudomonas alcaligenes</name>
    <name type="common">Pseudomonas alcaligenes</name>
    <dbReference type="NCBI Taxonomy" id="43263"/>
    <lineage>
        <taxon>Bacteria</taxon>
        <taxon>Pseudomonadati</taxon>
        <taxon>Pseudomonadota</taxon>
        <taxon>Gammaproteobacteria</taxon>
        <taxon>Pseudomonadales</taxon>
        <taxon>Pseudomonadaceae</taxon>
        <taxon>Aquipseudomonas</taxon>
    </lineage>
</organism>
<evidence type="ECO:0000256" key="2">
    <source>
        <dbReference type="ARBA" id="ARBA00022801"/>
    </source>
</evidence>
<evidence type="ECO:0000259" key="4">
    <source>
        <dbReference type="Pfam" id="PF07859"/>
    </source>
</evidence>
<sequence length="320" mass="34549">MIERRLIRSRSLRSRLVSLVLRRKLKPILTAEHFDHLRFRAWLERTNAKRKTAPGVAIREGGHGAIQGEWNIPQAAAPGRCILYLHGGGYIFGSPRTYRSFTTRLAKLADSALFSLDYRLAPEHPFPAAVDDALAAYDWLRQSFPASAIVLAGDSAGGGLTLALLLALKARGRALPASAILLSPYTDLLASGASLQANGRSCVMFNAAAIQRAASIYLDGQDGALPLASPLYGELSGLPPLAIHVSDNEALRDDAYRLADRLDAAGGEGQLTVWRGQAHVWPTFYPLLPEADACLRDMVAFARQHWQPAPVTGSNASPAP</sequence>
<keyword evidence="6" id="KW-1185">Reference proteome</keyword>
<evidence type="ECO:0000256" key="1">
    <source>
        <dbReference type="ARBA" id="ARBA00010515"/>
    </source>
</evidence>
<feature type="active site" evidence="3">
    <location>
        <position position="155"/>
    </location>
</feature>
<dbReference type="PANTHER" id="PTHR48081:SF30">
    <property type="entry name" value="ACETYL-HYDROLASE LIPR-RELATED"/>
    <property type="match status" value="1"/>
</dbReference>
<feature type="domain" description="Alpha/beta hydrolase fold-3" evidence="4">
    <location>
        <begin position="82"/>
        <end position="281"/>
    </location>
</feature>
<proteinExistence type="inferred from homology"/>
<evidence type="ECO:0000313" key="5">
    <source>
        <dbReference type="EMBL" id="MBC9252391.1"/>
    </source>
</evidence>
<dbReference type="InterPro" id="IPR029058">
    <property type="entry name" value="AB_hydrolase_fold"/>
</dbReference>
<dbReference type="PROSITE" id="PS01174">
    <property type="entry name" value="LIPASE_GDXG_SER"/>
    <property type="match status" value="1"/>
</dbReference>
<dbReference type="InterPro" id="IPR033140">
    <property type="entry name" value="Lipase_GDXG_put_SER_AS"/>
</dbReference>
<protein>
    <recommendedName>
        <fullName evidence="4">Alpha/beta hydrolase fold-3 domain-containing protein</fullName>
    </recommendedName>
</protein>
<dbReference type="Pfam" id="PF07859">
    <property type="entry name" value="Abhydrolase_3"/>
    <property type="match status" value="1"/>
</dbReference>
<dbReference type="SUPFAM" id="SSF53474">
    <property type="entry name" value="alpha/beta-Hydrolases"/>
    <property type="match status" value="1"/>
</dbReference>